<dbReference type="STRING" id="1423778.FC70_GL000365"/>
<sequence>MASNSDSIYHVLTYMKQHPDVINQQPLEYTNVIRLNISDKIKVADADIYFPDQKLMVNRFTPDFVAKNGDLLDYFYEMTNQEIPNFHDVWVTTSHILDKSTYLLELSFE</sequence>
<dbReference type="KEGG" id="lol:LACOL_1329"/>
<dbReference type="Proteomes" id="UP000051697">
    <property type="component" value="Unassembled WGS sequence"/>
</dbReference>
<proteinExistence type="predicted"/>
<dbReference type="RefSeq" id="WP_057889316.1">
    <property type="nucleotide sequence ID" value="NZ_AZFE01000003.1"/>
</dbReference>
<accession>A0A0R1RRS0</accession>
<reference evidence="1 2" key="1">
    <citation type="journal article" date="2015" name="Genome Announc.">
        <title>Expanding the biotechnology potential of lactobacilli through comparative genomics of 213 strains and associated genera.</title>
        <authorList>
            <person name="Sun Z."/>
            <person name="Harris H.M."/>
            <person name="McCann A."/>
            <person name="Guo C."/>
            <person name="Argimon S."/>
            <person name="Zhang W."/>
            <person name="Yang X."/>
            <person name="Jeffery I.B."/>
            <person name="Cooney J.C."/>
            <person name="Kagawa T.F."/>
            <person name="Liu W."/>
            <person name="Song Y."/>
            <person name="Salvetti E."/>
            <person name="Wrobel A."/>
            <person name="Rasinkangas P."/>
            <person name="Parkhill J."/>
            <person name="Rea M.C."/>
            <person name="O'Sullivan O."/>
            <person name="Ritari J."/>
            <person name="Douillard F.P."/>
            <person name="Paul Ross R."/>
            <person name="Yang R."/>
            <person name="Briner A.E."/>
            <person name="Felis G.E."/>
            <person name="de Vos W.M."/>
            <person name="Barrangou R."/>
            <person name="Klaenhammer T.R."/>
            <person name="Caufield P.W."/>
            <person name="Cui Y."/>
            <person name="Zhang H."/>
            <person name="O'Toole P.W."/>
        </authorList>
    </citation>
    <scope>NUCLEOTIDE SEQUENCE [LARGE SCALE GENOMIC DNA]</scope>
    <source>
        <strain evidence="1 2">DSM 15707</strain>
    </source>
</reference>
<organism evidence="1 2">
    <name type="scientific">Paucilactobacillus oligofermentans DSM 15707 = LMG 22743</name>
    <dbReference type="NCBI Taxonomy" id="1423778"/>
    <lineage>
        <taxon>Bacteria</taxon>
        <taxon>Bacillati</taxon>
        <taxon>Bacillota</taxon>
        <taxon>Bacilli</taxon>
        <taxon>Lactobacillales</taxon>
        <taxon>Lactobacillaceae</taxon>
        <taxon>Paucilactobacillus</taxon>
    </lineage>
</organism>
<name>A0A0R1RRS0_9LACO</name>
<evidence type="ECO:0000313" key="1">
    <source>
        <dbReference type="EMBL" id="KRL57892.1"/>
    </source>
</evidence>
<evidence type="ECO:0000313" key="2">
    <source>
        <dbReference type="Proteomes" id="UP000051697"/>
    </source>
</evidence>
<dbReference type="AlphaFoldDB" id="A0A0R1RRS0"/>
<dbReference type="PATRIC" id="fig|1423778.4.peg.384"/>
<gene>
    <name evidence="1" type="ORF">FC70_GL000365</name>
</gene>
<dbReference type="OrthoDB" id="2248079at2"/>
<comment type="caution">
    <text evidence="1">The sequence shown here is derived from an EMBL/GenBank/DDBJ whole genome shotgun (WGS) entry which is preliminary data.</text>
</comment>
<dbReference type="EMBL" id="AZFE01000003">
    <property type="protein sequence ID" value="KRL57892.1"/>
    <property type="molecule type" value="Genomic_DNA"/>
</dbReference>
<protein>
    <submittedName>
        <fullName evidence="1">Uncharacterized protein</fullName>
    </submittedName>
</protein>
<keyword evidence="2" id="KW-1185">Reference proteome</keyword>